<name>A0A423WQC7_9PEZI</name>
<feature type="region of interest" description="Disordered" evidence="1">
    <location>
        <begin position="146"/>
        <end position="165"/>
    </location>
</feature>
<dbReference type="PANTHER" id="PTHR24148:SF82">
    <property type="entry name" value="HETEROKARYON INCOMPATIBILITY DOMAIN-CONTAINING PROTEIN"/>
    <property type="match status" value="1"/>
</dbReference>
<evidence type="ECO:0000313" key="4">
    <source>
        <dbReference type="Proteomes" id="UP000283895"/>
    </source>
</evidence>
<feature type="compositionally biased region" description="Acidic residues" evidence="1">
    <location>
        <begin position="151"/>
        <end position="165"/>
    </location>
</feature>
<dbReference type="InterPro" id="IPR010730">
    <property type="entry name" value="HET"/>
</dbReference>
<dbReference type="AlphaFoldDB" id="A0A423WQC7"/>
<dbReference type="STRING" id="356882.A0A423WQC7"/>
<evidence type="ECO:0000259" key="2">
    <source>
        <dbReference type="Pfam" id="PF06985"/>
    </source>
</evidence>
<gene>
    <name evidence="3" type="ORF">VMCG_05273</name>
</gene>
<dbReference type="Pfam" id="PF06985">
    <property type="entry name" value="HET"/>
    <property type="match status" value="1"/>
</dbReference>
<dbReference type="InterPro" id="IPR052895">
    <property type="entry name" value="HetReg/Transcr_Mod"/>
</dbReference>
<dbReference type="EMBL" id="LKEA01000012">
    <property type="protein sequence ID" value="ROW05666.1"/>
    <property type="molecule type" value="Genomic_DNA"/>
</dbReference>
<reference evidence="3 4" key="1">
    <citation type="submission" date="2015-09" db="EMBL/GenBank/DDBJ databases">
        <title>Host preference determinants of Valsa canker pathogens revealed by comparative genomics.</title>
        <authorList>
            <person name="Yin Z."/>
            <person name="Huang L."/>
        </authorList>
    </citation>
    <scope>NUCLEOTIDE SEQUENCE [LARGE SCALE GENOMIC DNA]</scope>
    <source>
        <strain evidence="3 4">03-1</strain>
    </source>
</reference>
<proteinExistence type="predicted"/>
<organism evidence="3 4">
    <name type="scientific">Cytospora schulzeri</name>
    <dbReference type="NCBI Taxonomy" id="448051"/>
    <lineage>
        <taxon>Eukaryota</taxon>
        <taxon>Fungi</taxon>
        <taxon>Dikarya</taxon>
        <taxon>Ascomycota</taxon>
        <taxon>Pezizomycotina</taxon>
        <taxon>Sordariomycetes</taxon>
        <taxon>Sordariomycetidae</taxon>
        <taxon>Diaporthales</taxon>
        <taxon>Cytosporaceae</taxon>
        <taxon>Cytospora</taxon>
    </lineage>
</organism>
<feature type="domain" description="Heterokaryon incompatibility" evidence="2">
    <location>
        <begin position="61"/>
        <end position="267"/>
    </location>
</feature>
<evidence type="ECO:0000256" key="1">
    <source>
        <dbReference type="SAM" id="MobiDB-lite"/>
    </source>
</evidence>
<accession>A0A423WQC7</accession>
<comment type="caution">
    <text evidence="3">The sequence shown here is derived from an EMBL/GenBank/DDBJ whole genome shotgun (WGS) entry which is preliminary data.</text>
</comment>
<sequence>MSSARLSSFQDTKDLQANLVPLQPLDLHAKQIRILHLLPGEGDDPIRCELQLANLGDQPYYEALSYVWGDAQDVRPILLEGREVQVTTNLEAALRGLRFPAETRRMWVDALCINQTDDVEKTHQVHLMAEIYKETALALLWLGSTAPGESSDSDEESDTDEESDMDEEFFLPDEEFPYMGEEFSFRSEGYSGYLNETRYHCSRIPHDAGLNAFKLIKEMAEAGEDDHFAIGKISCGPGAIQVTRASRKSFKKLMDLTWWDRIWTVQEAVLPRKAIAFCGHLHLDWSDFVKAQRTMDQHHTKKCCIDRLFSVDDRFRHIGLVEFETRVRNIEICREPTLTLTEALTVHRSREAGDSRDMLYALLGLKADWGTQLSAVVDYSLSPEEVFREMTINLILLNQSLEPLVRLRTQSRNDLPTWVHDLSTSSVESLRTTASCYNLYNASRGRELSVRFGSFGELETRGVLVDEVEEITYAFSHDGQCIRPQLSGKLTELLGLADSRSRNSPYPTGGTRFEALKTFMVEVFQQEMRWDEHDLFPQGELDQRSLLGIMGALDYTSMINTALFVTKKGLIGLARNGVQLGDTVHVLFGGNVPFILCPTIDEKDRIRYRYFGHCYVQGIMNGEAVENVGEGDLFTII</sequence>
<dbReference type="PANTHER" id="PTHR24148">
    <property type="entry name" value="ANKYRIN REPEAT DOMAIN-CONTAINING PROTEIN 39 HOMOLOG-RELATED"/>
    <property type="match status" value="1"/>
</dbReference>
<evidence type="ECO:0000313" key="3">
    <source>
        <dbReference type="EMBL" id="ROW05666.1"/>
    </source>
</evidence>
<dbReference type="Pfam" id="PF26639">
    <property type="entry name" value="Het-6_barrel"/>
    <property type="match status" value="1"/>
</dbReference>
<dbReference type="OrthoDB" id="5571888at2759"/>
<protein>
    <recommendedName>
        <fullName evidence="2">Heterokaryon incompatibility domain-containing protein</fullName>
    </recommendedName>
</protein>
<keyword evidence="4" id="KW-1185">Reference proteome</keyword>
<dbReference type="Proteomes" id="UP000283895">
    <property type="component" value="Unassembled WGS sequence"/>
</dbReference>